<dbReference type="PROSITE" id="PS51349">
    <property type="entry name" value="FMN_HYDROXY_ACID_DH_2"/>
    <property type="match status" value="1"/>
</dbReference>
<keyword evidence="3" id="KW-0288">FMN</keyword>
<dbReference type="PANTHER" id="PTHR10578">
    <property type="entry name" value="S -2-HYDROXY-ACID OXIDASE-RELATED"/>
    <property type="match status" value="1"/>
</dbReference>
<feature type="domain" description="FMN hydroxy acid dehydrogenase" evidence="6">
    <location>
        <begin position="2"/>
        <end position="378"/>
    </location>
</feature>
<dbReference type="Gene3D" id="3.20.20.70">
    <property type="entry name" value="Aldolase class I"/>
    <property type="match status" value="1"/>
</dbReference>
<proteinExistence type="inferred from homology"/>
<dbReference type="EMBL" id="JAOWKZ010000001">
    <property type="protein sequence ID" value="MCV2871437.1"/>
    <property type="molecule type" value="Genomic_DNA"/>
</dbReference>
<dbReference type="Pfam" id="PF01070">
    <property type="entry name" value="FMN_dh"/>
    <property type="match status" value="1"/>
</dbReference>
<comment type="cofactor">
    <cofactor evidence="1">
        <name>FMN</name>
        <dbReference type="ChEBI" id="CHEBI:58210"/>
    </cofactor>
</comment>
<name>A0ABT2ZJZ8_9RHOB</name>
<evidence type="ECO:0000313" key="8">
    <source>
        <dbReference type="Proteomes" id="UP001652564"/>
    </source>
</evidence>
<keyword evidence="4" id="KW-0560">Oxidoreductase</keyword>
<evidence type="ECO:0000256" key="4">
    <source>
        <dbReference type="ARBA" id="ARBA00023002"/>
    </source>
</evidence>
<sequence>MDLHQRYPAISDLKARARARIPHFVWEYLDSATGTEATLRRNRVKLDEVLLSPSILHGEFTPDLSTKLFGHDFPLPFGISPVGMSGLIWPDAERLLAAAAGKAGLPYSISTVASQTPEFVAPVLGAHGWFQMYPPRDPKIRADMLKRAKDAGFNALILTVDVPVASRRERQTRSGLTQPPKLTPRLMAQVALRPAWAMGTMRMGMPRMRLMDGYAENTVSLSSTAHIGYLLRTSPDWDYVKALRDAWEGPLIVKGVLRADDAARLQDEGADAIWVSNHAGRQFDAAPATIEALPQVRAATTLPVIFDSGIEGGLDILRALALGADFVMLGRAWHYALGALGAVGPAHLADILAKDMASNMGQLGAKTLADLPGCLLTP</sequence>
<comment type="caution">
    <text evidence="7">The sequence shown here is derived from an EMBL/GenBank/DDBJ whole genome shotgun (WGS) entry which is preliminary data.</text>
</comment>
<evidence type="ECO:0000256" key="2">
    <source>
        <dbReference type="ARBA" id="ARBA00022630"/>
    </source>
</evidence>
<evidence type="ECO:0000256" key="5">
    <source>
        <dbReference type="ARBA" id="ARBA00024042"/>
    </source>
</evidence>
<evidence type="ECO:0000256" key="1">
    <source>
        <dbReference type="ARBA" id="ARBA00001917"/>
    </source>
</evidence>
<dbReference type="Proteomes" id="UP001652564">
    <property type="component" value="Unassembled WGS sequence"/>
</dbReference>
<evidence type="ECO:0000259" key="6">
    <source>
        <dbReference type="PROSITE" id="PS51349"/>
    </source>
</evidence>
<dbReference type="RefSeq" id="WP_263738606.1">
    <property type="nucleotide sequence ID" value="NZ_JAOWKZ010000001.1"/>
</dbReference>
<evidence type="ECO:0000313" key="7">
    <source>
        <dbReference type="EMBL" id="MCV2871437.1"/>
    </source>
</evidence>
<dbReference type="PIRSF" id="PIRSF000138">
    <property type="entry name" value="Al-hdrx_acd_dh"/>
    <property type="match status" value="1"/>
</dbReference>
<dbReference type="SUPFAM" id="SSF51395">
    <property type="entry name" value="FMN-linked oxidoreductases"/>
    <property type="match status" value="1"/>
</dbReference>
<dbReference type="InterPro" id="IPR037396">
    <property type="entry name" value="FMN_HAD"/>
</dbReference>
<dbReference type="InterPro" id="IPR000262">
    <property type="entry name" value="FMN-dep_DH"/>
</dbReference>
<comment type="similarity">
    <text evidence="5">Belongs to the FMN-dependent alpha-hydroxy acid dehydrogenase family.</text>
</comment>
<reference evidence="7 8" key="1">
    <citation type="submission" date="2022-10" db="EMBL/GenBank/DDBJ databases">
        <title>Defluviimonas sp. nov., isolated from ocean surface sediments.</title>
        <authorList>
            <person name="He W."/>
            <person name="Wang L."/>
            <person name="Zhang D.-F."/>
        </authorList>
    </citation>
    <scope>NUCLEOTIDE SEQUENCE [LARGE SCALE GENOMIC DNA]</scope>
    <source>
        <strain evidence="7 8">WL0050</strain>
    </source>
</reference>
<dbReference type="PANTHER" id="PTHR10578:SF107">
    <property type="entry name" value="2-HYDROXYACID OXIDASE 1"/>
    <property type="match status" value="1"/>
</dbReference>
<protein>
    <submittedName>
        <fullName evidence="7">Alpha-hydroxy-acid oxidizing protein</fullName>
    </submittedName>
</protein>
<keyword evidence="8" id="KW-1185">Reference proteome</keyword>
<keyword evidence="2" id="KW-0285">Flavoprotein</keyword>
<accession>A0ABT2ZJZ8</accession>
<gene>
    <name evidence="7" type="ORF">OEZ71_03915</name>
</gene>
<organism evidence="7 8">
    <name type="scientific">Albidovulum litorale</name>
    <dbReference type="NCBI Taxonomy" id="2984134"/>
    <lineage>
        <taxon>Bacteria</taxon>
        <taxon>Pseudomonadati</taxon>
        <taxon>Pseudomonadota</taxon>
        <taxon>Alphaproteobacteria</taxon>
        <taxon>Rhodobacterales</taxon>
        <taxon>Paracoccaceae</taxon>
        <taxon>Albidovulum</taxon>
    </lineage>
</organism>
<dbReference type="InterPro" id="IPR013785">
    <property type="entry name" value="Aldolase_TIM"/>
</dbReference>
<evidence type="ECO:0000256" key="3">
    <source>
        <dbReference type="ARBA" id="ARBA00022643"/>
    </source>
</evidence>
<dbReference type="CDD" id="cd02809">
    <property type="entry name" value="alpha_hydroxyacid_oxid_FMN"/>
    <property type="match status" value="1"/>
</dbReference>
<dbReference type="InterPro" id="IPR012133">
    <property type="entry name" value="Alpha-hydoxy_acid_DH_FMN"/>
</dbReference>